<dbReference type="Pfam" id="PF05201">
    <property type="entry name" value="GlutR_N"/>
    <property type="match status" value="1"/>
</dbReference>
<evidence type="ECO:0000256" key="5">
    <source>
        <dbReference type="ARBA" id="ARBA00023002"/>
    </source>
</evidence>
<evidence type="ECO:0000256" key="3">
    <source>
        <dbReference type="ARBA" id="ARBA00012970"/>
    </source>
</evidence>
<feature type="domain" description="Glutamyl-tRNA reductase N-terminal" evidence="16">
    <location>
        <begin position="15"/>
        <end position="160"/>
    </location>
</feature>
<dbReference type="InterPro" id="IPR018214">
    <property type="entry name" value="GluRdtase_CS"/>
</dbReference>
<evidence type="ECO:0000256" key="10">
    <source>
        <dbReference type="PIRSR" id="PIRSR000445-2"/>
    </source>
</evidence>
<dbReference type="GO" id="GO:0019353">
    <property type="term" value="P:protoporphyrinogen IX biosynthetic process from glutamate"/>
    <property type="evidence" value="ECO:0007669"/>
    <property type="project" value="TreeGrafter"/>
</dbReference>
<dbReference type="FunFam" id="3.30.460.30:FF:000001">
    <property type="entry name" value="Glutamyl-tRNA reductase"/>
    <property type="match status" value="1"/>
</dbReference>
<name>A0A255ZA17_9FLAO</name>
<evidence type="ECO:0000259" key="14">
    <source>
        <dbReference type="Pfam" id="PF00745"/>
    </source>
</evidence>
<evidence type="ECO:0000313" key="18">
    <source>
        <dbReference type="Proteomes" id="UP000216605"/>
    </source>
</evidence>
<feature type="binding site" evidence="8 10">
    <location>
        <position position="113"/>
    </location>
    <ligand>
        <name>substrate</name>
    </ligand>
</feature>
<evidence type="ECO:0000256" key="7">
    <source>
        <dbReference type="ARBA" id="ARBA00047464"/>
    </source>
</evidence>
<dbReference type="UniPathway" id="UPA00251">
    <property type="reaction ID" value="UER00316"/>
</dbReference>
<keyword evidence="6 8" id="KW-0627">Porphyrin biosynthesis</keyword>
<evidence type="ECO:0000256" key="13">
    <source>
        <dbReference type="RuleBase" id="RU000584"/>
    </source>
</evidence>
<comment type="caution">
    <text evidence="17">The sequence shown here is derived from an EMBL/GenBank/DDBJ whole genome shotgun (WGS) entry which is preliminary data.</text>
</comment>
<evidence type="ECO:0000256" key="1">
    <source>
        <dbReference type="ARBA" id="ARBA00005059"/>
    </source>
</evidence>
<dbReference type="PANTHER" id="PTHR43013">
    <property type="entry name" value="GLUTAMYL-TRNA REDUCTASE"/>
    <property type="match status" value="1"/>
</dbReference>
<comment type="catalytic activity">
    <reaction evidence="7 8 13">
        <text>(S)-4-amino-5-oxopentanoate + tRNA(Glu) + NADP(+) = L-glutamyl-tRNA(Glu) + NADPH + H(+)</text>
        <dbReference type="Rhea" id="RHEA:12344"/>
        <dbReference type="Rhea" id="RHEA-COMP:9663"/>
        <dbReference type="Rhea" id="RHEA-COMP:9680"/>
        <dbReference type="ChEBI" id="CHEBI:15378"/>
        <dbReference type="ChEBI" id="CHEBI:57501"/>
        <dbReference type="ChEBI" id="CHEBI:57783"/>
        <dbReference type="ChEBI" id="CHEBI:58349"/>
        <dbReference type="ChEBI" id="CHEBI:78442"/>
        <dbReference type="ChEBI" id="CHEBI:78520"/>
        <dbReference type="EC" id="1.2.1.70"/>
    </reaction>
</comment>
<dbReference type="EC" id="1.2.1.70" evidence="3 8"/>
<dbReference type="Proteomes" id="UP000216605">
    <property type="component" value="Unassembled WGS sequence"/>
</dbReference>
<dbReference type="InterPro" id="IPR036343">
    <property type="entry name" value="GluRdtase_N_sf"/>
</dbReference>
<evidence type="ECO:0000259" key="16">
    <source>
        <dbReference type="Pfam" id="PF05201"/>
    </source>
</evidence>
<evidence type="ECO:0000256" key="12">
    <source>
        <dbReference type="PIRSR" id="PIRSR000445-4"/>
    </source>
</evidence>
<evidence type="ECO:0000256" key="2">
    <source>
        <dbReference type="ARBA" id="ARBA00005916"/>
    </source>
</evidence>
<dbReference type="Gene3D" id="3.40.50.720">
    <property type="entry name" value="NAD(P)-binding Rossmann-like Domain"/>
    <property type="match status" value="1"/>
</dbReference>
<feature type="binding site" evidence="8 11">
    <location>
        <begin position="193"/>
        <end position="198"/>
    </location>
    <ligand>
        <name>NADP(+)</name>
        <dbReference type="ChEBI" id="CHEBI:58349"/>
    </ligand>
</feature>
<evidence type="ECO:0000256" key="6">
    <source>
        <dbReference type="ARBA" id="ARBA00023244"/>
    </source>
</evidence>
<dbReference type="SUPFAM" id="SSF51735">
    <property type="entry name" value="NAD(P)-binding Rossmann-fold domains"/>
    <property type="match status" value="1"/>
</dbReference>
<dbReference type="NCBIfam" id="TIGR01035">
    <property type="entry name" value="hemA"/>
    <property type="match status" value="1"/>
</dbReference>
<dbReference type="RefSeq" id="WP_094413463.1">
    <property type="nucleotide sequence ID" value="NZ_NOXV01000223.1"/>
</dbReference>
<evidence type="ECO:0000256" key="4">
    <source>
        <dbReference type="ARBA" id="ARBA00022857"/>
    </source>
</evidence>
<dbReference type="SUPFAM" id="SSF69075">
    <property type="entry name" value="Glutamyl tRNA-reductase dimerization domain"/>
    <property type="match status" value="1"/>
</dbReference>
<dbReference type="Gene3D" id="3.30.460.30">
    <property type="entry name" value="Glutamyl-tRNA reductase, N-terminal domain"/>
    <property type="match status" value="1"/>
</dbReference>
<keyword evidence="4 8" id="KW-0521">NADP</keyword>
<dbReference type="InterPro" id="IPR036453">
    <property type="entry name" value="GluRdtase_dimer_dom_sf"/>
</dbReference>
<dbReference type="EMBL" id="NOXV01000223">
    <property type="protein sequence ID" value="OYQ38318.1"/>
    <property type="molecule type" value="Genomic_DNA"/>
</dbReference>
<protein>
    <recommendedName>
        <fullName evidence="3 8">Glutamyl-tRNA reductase</fullName>
        <shortName evidence="8">GluTR</shortName>
        <ecNumber evidence="3 8">1.2.1.70</ecNumber>
    </recommendedName>
</protein>
<dbReference type="GO" id="GO:0008883">
    <property type="term" value="F:glutamyl-tRNA reductase activity"/>
    <property type="evidence" value="ECO:0007669"/>
    <property type="project" value="UniProtKB-UniRule"/>
</dbReference>
<proteinExistence type="inferred from homology"/>
<dbReference type="PIRSF" id="PIRSF000445">
    <property type="entry name" value="4pyrrol_synth_GluRdtase"/>
    <property type="match status" value="1"/>
</dbReference>
<feature type="active site" description="Nucleophile" evidence="8 9">
    <location>
        <position position="58"/>
    </location>
</feature>
<keyword evidence="5 8" id="KW-0560">Oxidoreductase</keyword>
<evidence type="ECO:0000256" key="11">
    <source>
        <dbReference type="PIRSR" id="PIRSR000445-3"/>
    </source>
</evidence>
<evidence type="ECO:0000313" key="17">
    <source>
        <dbReference type="EMBL" id="OYQ38318.1"/>
    </source>
</evidence>
<feature type="domain" description="Tetrapyrrole biosynthesis glutamyl-tRNA reductase dimerisation" evidence="14">
    <location>
        <begin position="319"/>
        <end position="412"/>
    </location>
</feature>
<comment type="miscellaneous">
    <text evidence="8">During catalysis, the active site Cys acts as a nucleophile attacking the alpha-carbonyl group of tRNA-bound glutamate with the formation of a thioester intermediate between enzyme and glutamate, and the concomitant release of tRNA(Glu). The thioester intermediate is finally reduced by direct hydride transfer from NADPH, to form the product GSA.</text>
</comment>
<keyword evidence="18" id="KW-1185">Reference proteome</keyword>
<feature type="binding site" evidence="8 10">
    <location>
        <begin position="118"/>
        <end position="120"/>
    </location>
    <ligand>
        <name>substrate</name>
    </ligand>
</feature>
<dbReference type="PANTHER" id="PTHR43013:SF1">
    <property type="entry name" value="GLUTAMYL-TRNA REDUCTASE"/>
    <property type="match status" value="1"/>
</dbReference>
<dbReference type="HAMAP" id="MF_00087">
    <property type="entry name" value="Glu_tRNA_reductase"/>
    <property type="match status" value="1"/>
</dbReference>
<dbReference type="InterPro" id="IPR015895">
    <property type="entry name" value="4pyrrol_synth_GluRdtase_N"/>
</dbReference>
<dbReference type="Pfam" id="PF01488">
    <property type="entry name" value="Shikimate_DH"/>
    <property type="match status" value="1"/>
</dbReference>
<comment type="similarity">
    <text evidence="2 8 13">Belongs to the glutamyl-tRNA reductase family.</text>
</comment>
<feature type="binding site" evidence="8 10">
    <location>
        <position position="124"/>
    </location>
    <ligand>
        <name>substrate</name>
    </ligand>
</feature>
<dbReference type="InterPro" id="IPR036291">
    <property type="entry name" value="NAD(P)-bd_dom_sf"/>
</dbReference>
<evidence type="ECO:0000256" key="8">
    <source>
        <dbReference type="HAMAP-Rule" id="MF_00087"/>
    </source>
</evidence>
<organism evidence="17 18">
    <name type="scientific">Flavobacterium cyanobacteriorum</name>
    <dbReference type="NCBI Taxonomy" id="2022802"/>
    <lineage>
        <taxon>Bacteria</taxon>
        <taxon>Pseudomonadati</taxon>
        <taxon>Bacteroidota</taxon>
        <taxon>Flavobacteriia</taxon>
        <taxon>Flavobacteriales</taxon>
        <taxon>Flavobacteriaceae</taxon>
        <taxon>Flavobacterium</taxon>
    </lineage>
</organism>
<dbReference type="SUPFAM" id="SSF69742">
    <property type="entry name" value="Glutamyl tRNA-reductase catalytic, N-terminal domain"/>
    <property type="match status" value="1"/>
</dbReference>
<evidence type="ECO:0000256" key="9">
    <source>
        <dbReference type="PIRSR" id="PIRSR000445-1"/>
    </source>
</evidence>
<dbReference type="GO" id="GO:0050661">
    <property type="term" value="F:NADP binding"/>
    <property type="evidence" value="ECO:0007669"/>
    <property type="project" value="InterPro"/>
</dbReference>
<comment type="pathway">
    <text evidence="1 8 13">Porphyrin-containing compound metabolism; protoporphyrin-IX biosynthesis; 5-aminolevulinate from L-glutamyl-tRNA(Glu): step 1/2.</text>
</comment>
<dbReference type="OrthoDB" id="110209at2"/>
<comment type="subunit">
    <text evidence="8">Homodimer.</text>
</comment>
<dbReference type="InterPro" id="IPR015896">
    <property type="entry name" value="4pyrrol_synth_GluRdtase_dimer"/>
</dbReference>
<reference evidence="17 18" key="1">
    <citation type="submission" date="2017-07" db="EMBL/GenBank/DDBJ databases">
        <title>Flavobacterium cyanobacteriorum sp. nov., isolated from cyanobacterial aggregates in a eutrophic lake.</title>
        <authorList>
            <person name="Cai H."/>
        </authorList>
    </citation>
    <scope>NUCLEOTIDE SEQUENCE [LARGE SCALE GENOMIC DNA]</scope>
    <source>
        <strain evidence="17 18">TH021</strain>
    </source>
</reference>
<accession>A0A255ZA17</accession>
<evidence type="ECO:0000259" key="15">
    <source>
        <dbReference type="Pfam" id="PF01488"/>
    </source>
</evidence>
<sequence length="418" mass="47042">MENNHVSKHQSFYAIGLSYRKADAEIRGKFSLDNAGKTRVLLQAKEEGLSNLIVTSTCNRTEIYGFAQHPFQLIKLLCDNSRGTVEEFQRVAFVYKNTEAISHIFRVGTGLDSQILGDFEIISQIKSSFIESKSQGLANAFLERLVNSVIQASKRIKNETEISSGATSVSFASVQYIMNNVPDIANKNILLFGTGKIGRNTCENLVKHTKNDHIILVNRTKDKAEKIAGKFNLIVKDYDVLPLEIPKADVLIVATGAQKPTIDKDILALHKPLLILDLSIPKNVHDNVNELEGVTVVHLDDLSKITDVTLENRKKHIPAAEAIIAEVKEEFISWMNARKFAPAIHALKEKLNSIKETELNFQRKKINNFDEEQAEIISNRIIQKITTHFANHLKDNDTMVDESIEWIEKVFRIETAAK</sequence>
<dbReference type="Pfam" id="PF00745">
    <property type="entry name" value="GlutR_dimer"/>
    <property type="match status" value="1"/>
</dbReference>
<dbReference type="InterPro" id="IPR006151">
    <property type="entry name" value="Shikm_DH/Glu-tRNA_Rdtase"/>
</dbReference>
<dbReference type="AlphaFoldDB" id="A0A255ZA17"/>
<dbReference type="InterPro" id="IPR000343">
    <property type="entry name" value="4pyrrol_synth_GluRdtase"/>
</dbReference>
<comment type="domain">
    <text evidence="8">Possesses an unusual extended V-shaped dimeric structure with each monomer consisting of three distinct domains arranged along a curved 'spinal' alpha-helix. The N-terminal catalytic domain specifically recognizes the glutamate moiety of the substrate. The second domain is the NADPH-binding domain, and the third C-terminal domain is responsible for dimerization.</text>
</comment>
<feature type="binding site" evidence="8 10">
    <location>
        <begin position="57"/>
        <end position="60"/>
    </location>
    <ligand>
        <name>substrate</name>
    </ligand>
</feature>
<dbReference type="PROSITE" id="PS00747">
    <property type="entry name" value="GLUTR"/>
    <property type="match status" value="1"/>
</dbReference>
<feature type="domain" description="Quinate/shikimate 5-dehydrogenase/glutamyl-tRNA reductase" evidence="15">
    <location>
        <begin position="180"/>
        <end position="305"/>
    </location>
</feature>
<comment type="function">
    <text evidence="8">Catalyzes the NADPH-dependent reduction of glutamyl-tRNA(Glu) to glutamate 1-semialdehyde (GSA).</text>
</comment>
<gene>
    <name evidence="8 17" type="primary">hemA</name>
    <name evidence="17" type="ORF">CHU92_05660</name>
</gene>
<feature type="site" description="Important for activity" evidence="8 12">
    <location>
        <position position="103"/>
    </location>
</feature>